<dbReference type="GO" id="GO:0046872">
    <property type="term" value="F:metal ion binding"/>
    <property type="evidence" value="ECO:0007669"/>
    <property type="project" value="UniProtKB-KW"/>
</dbReference>
<dbReference type="InterPro" id="IPR011330">
    <property type="entry name" value="Glyco_hydro/deAcase_b/a-brl"/>
</dbReference>
<dbReference type="InterPro" id="IPR050248">
    <property type="entry name" value="Polysacc_deacetylase_ArnD"/>
</dbReference>
<organism evidence="4 5">
    <name type="scientific">Rhodococcus opacus</name>
    <name type="common">Nocardia opaca</name>
    <dbReference type="NCBI Taxonomy" id="37919"/>
    <lineage>
        <taxon>Bacteria</taxon>
        <taxon>Bacillati</taxon>
        <taxon>Actinomycetota</taxon>
        <taxon>Actinomycetes</taxon>
        <taxon>Mycobacteriales</taxon>
        <taxon>Nocardiaceae</taxon>
        <taxon>Rhodococcus</taxon>
    </lineage>
</organism>
<gene>
    <name evidence="4" type="ORF">Q5707_42120</name>
</gene>
<evidence type="ECO:0000259" key="3">
    <source>
        <dbReference type="PROSITE" id="PS51677"/>
    </source>
</evidence>
<sequence>MGFVPKSPPGRSGVNAMNDTRADRPLEIAVTIDDFVLWDGVPMPDDTTPTDITRSVAKTLNDYGLKGTYGFSHTYRLENEPEQIEAFEAWAEAGHHLGNHTHQHAPLRWMPDAAFRRDFETAEKYIGHLIDAAPSKYFRYPMDMSSGSERRRGEVENYLADLGYRTAPITSWFSDFAFIMPYFRAMTLGDKDVQKQVRDLHVSTAVDMLYQHADTAHTLFGADAPLIWLVHGTTISRDTLAPILEAFLERGVEFVALDEAMKHPVNFGKPPCNESFTNQLQRFALAAGLPKPELDVERLAEILNLAPIPGLDTMATYEERMFKPLAKRVGAEYDWDWS</sequence>
<feature type="domain" description="NodB homology" evidence="3">
    <location>
        <begin position="39"/>
        <end position="255"/>
    </location>
</feature>
<dbReference type="InterPro" id="IPR002509">
    <property type="entry name" value="NODB_dom"/>
</dbReference>
<dbReference type="PROSITE" id="PS51677">
    <property type="entry name" value="NODB"/>
    <property type="match status" value="1"/>
</dbReference>
<dbReference type="PANTHER" id="PTHR10587">
    <property type="entry name" value="GLYCOSYL TRANSFERASE-RELATED"/>
    <property type="match status" value="1"/>
</dbReference>
<dbReference type="EMBL" id="CP130956">
    <property type="protein sequence ID" value="WLF52042.1"/>
    <property type="molecule type" value="Genomic_DNA"/>
</dbReference>
<evidence type="ECO:0000256" key="2">
    <source>
        <dbReference type="ARBA" id="ARBA00022801"/>
    </source>
</evidence>
<evidence type="ECO:0000256" key="1">
    <source>
        <dbReference type="ARBA" id="ARBA00022723"/>
    </source>
</evidence>
<dbReference type="Gene3D" id="3.20.20.370">
    <property type="entry name" value="Glycoside hydrolase/deacetylase"/>
    <property type="match status" value="1"/>
</dbReference>
<dbReference type="GO" id="GO:0016020">
    <property type="term" value="C:membrane"/>
    <property type="evidence" value="ECO:0007669"/>
    <property type="project" value="TreeGrafter"/>
</dbReference>
<evidence type="ECO:0000313" key="4">
    <source>
        <dbReference type="EMBL" id="WLF52042.1"/>
    </source>
</evidence>
<dbReference type="Proteomes" id="UP001231166">
    <property type="component" value="Plasmid pRho-VOC14-L"/>
</dbReference>
<dbReference type="GO" id="GO:0005975">
    <property type="term" value="P:carbohydrate metabolic process"/>
    <property type="evidence" value="ECO:0007669"/>
    <property type="project" value="InterPro"/>
</dbReference>
<dbReference type="GO" id="GO:0016810">
    <property type="term" value="F:hydrolase activity, acting on carbon-nitrogen (but not peptide) bonds"/>
    <property type="evidence" value="ECO:0007669"/>
    <property type="project" value="InterPro"/>
</dbReference>
<keyword evidence="1" id="KW-0479">Metal-binding</keyword>
<dbReference type="RefSeq" id="WP_241031814.1">
    <property type="nucleotide sequence ID" value="NZ_CP130956.1"/>
</dbReference>
<proteinExistence type="predicted"/>
<name>A0AAX3YV02_RHOOP</name>
<geneLocation type="plasmid" evidence="4 5">
    <name>pRho-VOC14-L</name>
</geneLocation>
<dbReference type="Pfam" id="PF01522">
    <property type="entry name" value="Polysacc_deac_1"/>
    <property type="match status" value="1"/>
</dbReference>
<keyword evidence="2" id="KW-0378">Hydrolase</keyword>
<accession>A0AAX3YV02</accession>
<dbReference type="SUPFAM" id="SSF88713">
    <property type="entry name" value="Glycoside hydrolase/deacetylase"/>
    <property type="match status" value="1"/>
</dbReference>
<dbReference type="PANTHER" id="PTHR10587:SF133">
    <property type="entry name" value="CHITIN DEACETYLASE 1-RELATED"/>
    <property type="match status" value="1"/>
</dbReference>
<keyword evidence="4" id="KW-0614">Plasmid</keyword>
<reference evidence="4" key="1">
    <citation type="submission" date="2023-07" db="EMBL/GenBank/DDBJ databases">
        <title>Genomic analysis of Rhodococcus opacus VOC-14 with glycol ethers degradation activity.</title>
        <authorList>
            <person name="Narkevich D.A."/>
            <person name="Hlushen A.M."/>
            <person name="Akhremchuk A.E."/>
            <person name="Sikolenko M.A."/>
            <person name="Valentovich L.N."/>
        </authorList>
    </citation>
    <scope>NUCLEOTIDE SEQUENCE</scope>
    <source>
        <strain evidence="4">VOC-14</strain>
        <plasmid evidence="4">pRho-VOC14-L</plasmid>
    </source>
</reference>
<dbReference type="CDD" id="cd10960">
    <property type="entry name" value="CE4_NodB_like_1"/>
    <property type="match status" value="1"/>
</dbReference>
<evidence type="ECO:0000313" key="5">
    <source>
        <dbReference type="Proteomes" id="UP001231166"/>
    </source>
</evidence>
<protein>
    <submittedName>
        <fullName evidence="4">Polysaccharide deacetylase family protein</fullName>
    </submittedName>
</protein>
<dbReference type="AlphaFoldDB" id="A0AAX3YV02"/>